<dbReference type="SUPFAM" id="SSF100950">
    <property type="entry name" value="NagB/RpiA/CoA transferase-like"/>
    <property type="match status" value="1"/>
</dbReference>
<dbReference type="InterPro" id="IPR018356">
    <property type="entry name" value="Tscrpt_reg_HTH_DeoR_CS"/>
</dbReference>
<evidence type="ECO:0000313" key="7">
    <source>
        <dbReference type="Proteomes" id="UP000469011"/>
    </source>
</evidence>
<feature type="domain" description="HTH deoR-type" evidence="5">
    <location>
        <begin position="3"/>
        <end position="58"/>
    </location>
</feature>
<dbReference type="Pfam" id="PF00455">
    <property type="entry name" value="DeoRC"/>
    <property type="match status" value="1"/>
</dbReference>
<dbReference type="InterPro" id="IPR036390">
    <property type="entry name" value="WH_DNA-bd_sf"/>
</dbReference>
<keyword evidence="2" id="KW-0805">Transcription regulation</keyword>
<name>A0A6N9SXG5_9HYPH</name>
<sequence length="258" mass="26749">MLTRERQAAIALRLTRDGKVLAGELAAAFEVSEDTIRRDLREMASAGLCERVYGGALARTSAPPPPPLHERATIAAPQKNALAAAAARYLVDGATVFIDAGSANLALAARLPTDRRLRIVTHSPAIALAVPPRPQHPVTLIGGRYDAETGACLGAETLTEVERLRPDLLVLGACGLDAVAGVTAFDPEDAAIKRRLVRSSVAIMVLATAEKLGTVAPFFVVGVEAVGRIVTEAAAKGPAFDALGETGADIVLAGPIGR</sequence>
<dbReference type="Pfam" id="PF08220">
    <property type="entry name" value="HTH_DeoR"/>
    <property type="match status" value="1"/>
</dbReference>
<dbReference type="EMBL" id="JAAAMG010000003">
    <property type="protein sequence ID" value="NDW03744.1"/>
    <property type="molecule type" value="Genomic_DNA"/>
</dbReference>
<evidence type="ECO:0000256" key="4">
    <source>
        <dbReference type="ARBA" id="ARBA00023163"/>
    </source>
</evidence>
<dbReference type="PROSITE" id="PS51000">
    <property type="entry name" value="HTH_DEOR_2"/>
    <property type="match status" value="1"/>
</dbReference>
<evidence type="ECO:0000256" key="1">
    <source>
        <dbReference type="ARBA" id="ARBA00022491"/>
    </source>
</evidence>
<dbReference type="GO" id="GO:0006412">
    <property type="term" value="P:translation"/>
    <property type="evidence" value="ECO:0007669"/>
    <property type="project" value="InterPro"/>
</dbReference>
<evidence type="ECO:0000313" key="6">
    <source>
        <dbReference type="EMBL" id="NDW03744.1"/>
    </source>
</evidence>
<dbReference type="PRINTS" id="PR00037">
    <property type="entry name" value="HTHLACR"/>
</dbReference>
<keyword evidence="1" id="KW-0678">Repressor</keyword>
<dbReference type="GO" id="GO:0005840">
    <property type="term" value="C:ribosome"/>
    <property type="evidence" value="ECO:0007669"/>
    <property type="project" value="InterPro"/>
</dbReference>
<dbReference type="AlphaFoldDB" id="A0A6N9SXG5"/>
<keyword evidence="7" id="KW-1185">Reference proteome</keyword>
<dbReference type="GO" id="GO:0003677">
    <property type="term" value="F:DNA binding"/>
    <property type="evidence" value="ECO:0007669"/>
    <property type="project" value="UniProtKB-KW"/>
</dbReference>
<accession>A0A6N9SXG5</accession>
<dbReference type="PROSITE" id="PS00732">
    <property type="entry name" value="RIBOSOMAL_S16"/>
    <property type="match status" value="1"/>
</dbReference>
<dbReference type="GO" id="GO:0003700">
    <property type="term" value="F:DNA-binding transcription factor activity"/>
    <property type="evidence" value="ECO:0007669"/>
    <property type="project" value="InterPro"/>
</dbReference>
<keyword evidence="3" id="KW-0238">DNA-binding</keyword>
<dbReference type="GO" id="GO:0003735">
    <property type="term" value="F:structural constituent of ribosome"/>
    <property type="evidence" value="ECO:0007669"/>
    <property type="project" value="InterPro"/>
</dbReference>
<keyword evidence="4" id="KW-0804">Transcription</keyword>
<dbReference type="SUPFAM" id="SSF46785">
    <property type="entry name" value="Winged helix' DNA-binding domain"/>
    <property type="match status" value="1"/>
</dbReference>
<dbReference type="InterPro" id="IPR014036">
    <property type="entry name" value="DeoR-like_C"/>
</dbReference>
<dbReference type="RefSeq" id="WP_163461472.1">
    <property type="nucleotide sequence ID" value="NZ_JAAAMG010000003.1"/>
</dbReference>
<dbReference type="Gene3D" id="1.10.10.10">
    <property type="entry name" value="Winged helix-like DNA-binding domain superfamily/Winged helix DNA-binding domain"/>
    <property type="match status" value="1"/>
</dbReference>
<dbReference type="InterPro" id="IPR036388">
    <property type="entry name" value="WH-like_DNA-bd_sf"/>
</dbReference>
<reference evidence="6 7" key="1">
    <citation type="submission" date="2020-01" db="EMBL/GenBank/DDBJ databases">
        <title>Jiella pacifica sp. nov.</title>
        <authorList>
            <person name="Xue Z."/>
            <person name="Zhu S."/>
            <person name="Chen J."/>
            <person name="Yang J."/>
        </authorList>
    </citation>
    <scope>NUCLEOTIDE SEQUENCE [LARGE SCALE GENOMIC DNA]</scope>
    <source>
        <strain evidence="6 7">40Bstr34</strain>
    </source>
</reference>
<comment type="caution">
    <text evidence="6">The sequence shown here is derived from an EMBL/GenBank/DDBJ whole genome shotgun (WGS) entry which is preliminary data.</text>
</comment>
<evidence type="ECO:0000259" key="5">
    <source>
        <dbReference type="PROSITE" id="PS51000"/>
    </source>
</evidence>
<evidence type="ECO:0000256" key="3">
    <source>
        <dbReference type="ARBA" id="ARBA00023125"/>
    </source>
</evidence>
<organism evidence="6 7">
    <name type="scientific">Jiella pacifica</name>
    <dbReference type="NCBI Taxonomy" id="2696469"/>
    <lineage>
        <taxon>Bacteria</taxon>
        <taxon>Pseudomonadati</taxon>
        <taxon>Pseudomonadota</taxon>
        <taxon>Alphaproteobacteria</taxon>
        <taxon>Hyphomicrobiales</taxon>
        <taxon>Aurantimonadaceae</taxon>
        <taxon>Jiella</taxon>
    </lineage>
</organism>
<dbReference type="InterPro" id="IPR050313">
    <property type="entry name" value="Carb_Metab_HTH_regulators"/>
</dbReference>
<dbReference type="InterPro" id="IPR037171">
    <property type="entry name" value="NagB/RpiA_transferase-like"/>
</dbReference>
<gene>
    <name evidence="6" type="ORF">GTK09_04820</name>
</gene>
<protein>
    <submittedName>
        <fullName evidence="6">DeoR family transcriptional regulator</fullName>
    </submittedName>
</protein>
<dbReference type="InterPro" id="IPR001034">
    <property type="entry name" value="DeoR_HTH"/>
</dbReference>
<dbReference type="SMART" id="SM01134">
    <property type="entry name" value="DeoRC"/>
    <property type="match status" value="1"/>
</dbReference>
<evidence type="ECO:0000256" key="2">
    <source>
        <dbReference type="ARBA" id="ARBA00023015"/>
    </source>
</evidence>
<dbReference type="PANTHER" id="PTHR30363">
    <property type="entry name" value="HTH-TYPE TRANSCRIPTIONAL REGULATOR SRLR-RELATED"/>
    <property type="match status" value="1"/>
</dbReference>
<proteinExistence type="predicted"/>
<dbReference type="SMART" id="SM00420">
    <property type="entry name" value="HTH_DEOR"/>
    <property type="match status" value="1"/>
</dbReference>
<dbReference type="Proteomes" id="UP000469011">
    <property type="component" value="Unassembled WGS sequence"/>
</dbReference>
<dbReference type="PANTHER" id="PTHR30363:SF4">
    <property type="entry name" value="GLYCEROL-3-PHOSPHATE REGULON REPRESSOR"/>
    <property type="match status" value="1"/>
</dbReference>
<dbReference type="InterPro" id="IPR020592">
    <property type="entry name" value="Ribosomal_bS16_CS"/>
</dbReference>
<dbReference type="PROSITE" id="PS00894">
    <property type="entry name" value="HTH_DEOR_1"/>
    <property type="match status" value="1"/>
</dbReference>